<dbReference type="Proteomes" id="UP001231189">
    <property type="component" value="Unassembled WGS sequence"/>
</dbReference>
<evidence type="ECO:0000313" key="2">
    <source>
        <dbReference type="Proteomes" id="UP001231189"/>
    </source>
</evidence>
<gene>
    <name evidence="1" type="ORF">QYE76_041836</name>
</gene>
<reference evidence="1" key="1">
    <citation type="submission" date="2023-07" db="EMBL/GenBank/DDBJ databases">
        <title>A chromosome-level genome assembly of Lolium multiflorum.</title>
        <authorList>
            <person name="Chen Y."/>
            <person name="Copetti D."/>
            <person name="Kolliker R."/>
            <person name="Studer B."/>
        </authorList>
    </citation>
    <scope>NUCLEOTIDE SEQUENCE</scope>
    <source>
        <strain evidence="1">02402/16</strain>
        <tissue evidence="1">Leaf</tissue>
    </source>
</reference>
<protein>
    <recommendedName>
        <fullName evidence="3">Myb-like domain-containing protein</fullName>
    </recommendedName>
</protein>
<name>A0AAD8WWR4_LOLMU</name>
<dbReference type="PANTHER" id="PTHR45125">
    <property type="entry name" value="F21J9.4-RELATED"/>
    <property type="match status" value="1"/>
</dbReference>
<organism evidence="1 2">
    <name type="scientific">Lolium multiflorum</name>
    <name type="common">Italian ryegrass</name>
    <name type="synonym">Lolium perenne subsp. multiflorum</name>
    <dbReference type="NCBI Taxonomy" id="4521"/>
    <lineage>
        <taxon>Eukaryota</taxon>
        <taxon>Viridiplantae</taxon>
        <taxon>Streptophyta</taxon>
        <taxon>Embryophyta</taxon>
        <taxon>Tracheophyta</taxon>
        <taxon>Spermatophyta</taxon>
        <taxon>Magnoliopsida</taxon>
        <taxon>Liliopsida</taxon>
        <taxon>Poales</taxon>
        <taxon>Poaceae</taxon>
        <taxon>BOP clade</taxon>
        <taxon>Pooideae</taxon>
        <taxon>Poodae</taxon>
        <taxon>Poeae</taxon>
        <taxon>Poeae Chloroplast Group 2 (Poeae type)</taxon>
        <taxon>Loliodinae</taxon>
        <taxon>Loliinae</taxon>
        <taxon>Lolium</taxon>
    </lineage>
</organism>
<comment type="caution">
    <text evidence="1">The sequence shown here is derived from an EMBL/GenBank/DDBJ whole genome shotgun (WGS) entry which is preliminary data.</text>
</comment>
<proteinExistence type="predicted"/>
<dbReference type="PANTHER" id="PTHR45125:SF48">
    <property type="entry name" value="MYB-LIKE DOMAIN-CONTAINING PROTEIN"/>
    <property type="match status" value="1"/>
</dbReference>
<dbReference type="EMBL" id="JAUUTY010000002">
    <property type="protein sequence ID" value="KAK1680988.1"/>
    <property type="molecule type" value="Genomic_DNA"/>
</dbReference>
<evidence type="ECO:0000313" key="1">
    <source>
        <dbReference type="EMBL" id="KAK1680988.1"/>
    </source>
</evidence>
<evidence type="ECO:0008006" key="3">
    <source>
        <dbReference type="Google" id="ProtNLM"/>
    </source>
</evidence>
<dbReference type="AlphaFoldDB" id="A0AAD8WWR4"/>
<accession>A0AAD8WWR4</accession>
<keyword evidence="2" id="KW-1185">Reference proteome</keyword>
<sequence>MKTRKYIAPRMSAPDALAAKPALVKKWMVRTSSTKERPEGMTNAECAFDIQRRSVENSSRRAREARLKEKRAAAAAAKQVTLMERAAAMAAPLRLCIRNPPHLFRFSASCHDFNPLCGFNPNTFAAPNTFTTGDLHMLAGSLELQRSLYSGGVPPPHPDYQQFTASSSAQAPFGAMPGDAIVEDMIIDSTNGQPSFTQQEAEAYVEDEKEGDDVGWENEVYTFTEAHKEIAPAIVDPKGKKKKAVITSCVTTVGADQKTKAGRRGPKWSSREDECLTKAWKTVSIDPFTGSNQNAESYWKRVKAAFDERWLLDPYFKALTTDRNVSPLAHDAAHLQQVARHCGGDARHDHRLPRGQRHIEFKFVHVFARIETCDKWTEVRTALARANVPFDPNATATPVVVGRPVGNKKAKTMRDAAMAIEMLHSSISACIADAATHAATRAEQAAKMEEVASVMERQDDVYVCFYSCRQCWASKSRGL</sequence>